<dbReference type="RefSeq" id="WP_066675682.1">
    <property type="nucleotide sequence ID" value="NZ_CABMIZ010000010.1"/>
</dbReference>
<dbReference type="EMBL" id="CP099799">
    <property type="protein sequence ID" value="USR99821.1"/>
    <property type="molecule type" value="Genomic_DNA"/>
</dbReference>
<feature type="domain" description="HTH marR-type" evidence="4">
    <location>
        <begin position="1"/>
        <end position="137"/>
    </location>
</feature>
<dbReference type="GeneID" id="303559373"/>
<dbReference type="InterPro" id="IPR036388">
    <property type="entry name" value="WH-like_DNA-bd_sf"/>
</dbReference>
<protein>
    <submittedName>
        <fullName evidence="5">MarR family transcriptional regulator</fullName>
    </submittedName>
</protein>
<dbReference type="PROSITE" id="PS50995">
    <property type="entry name" value="HTH_MARR_2"/>
    <property type="match status" value="1"/>
</dbReference>
<dbReference type="Proteomes" id="UP001055437">
    <property type="component" value="Chromosome"/>
</dbReference>
<keyword evidence="1" id="KW-0805">Transcription regulation</keyword>
<dbReference type="SUPFAM" id="SSF46785">
    <property type="entry name" value="Winged helix' DNA-binding domain"/>
    <property type="match status" value="1"/>
</dbReference>
<evidence type="ECO:0000256" key="1">
    <source>
        <dbReference type="ARBA" id="ARBA00023015"/>
    </source>
</evidence>
<dbReference type="PANTHER" id="PTHR42756:SF1">
    <property type="entry name" value="TRANSCRIPTIONAL REPRESSOR OF EMRAB OPERON"/>
    <property type="match status" value="1"/>
</dbReference>
<evidence type="ECO:0000313" key="8">
    <source>
        <dbReference type="Proteomes" id="UP001055437"/>
    </source>
</evidence>
<reference evidence="6" key="2">
    <citation type="submission" date="2022-06" db="EMBL/GenBank/DDBJ databases">
        <authorList>
            <person name="Holder M.E."/>
            <person name="Ajami N.J."/>
            <person name="Petrosino J.F."/>
        </authorList>
    </citation>
    <scope>NUCLEOTIDE SEQUENCE</scope>
    <source>
        <strain evidence="6">RMA 8861</strain>
    </source>
</reference>
<keyword evidence="8" id="KW-1185">Reference proteome</keyword>
<dbReference type="KEGG" id="csep:CP523_01605"/>
<dbReference type="PRINTS" id="PR00598">
    <property type="entry name" value="HTHMARR"/>
</dbReference>
<evidence type="ECO:0000259" key="4">
    <source>
        <dbReference type="PROSITE" id="PS50995"/>
    </source>
</evidence>
<proteinExistence type="predicted"/>
<organism evidence="5 7">
    <name type="scientific">Clostridium septicum</name>
    <dbReference type="NCBI Taxonomy" id="1504"/>
    <lineage>
        <taxon>Bacteria</taxon>
        <taxon>Bacillati</taxon>
        <taxon>Bacillota</taxon>
        <taxon>Clostridia</taxon>
        <taxon>Eubacteriales</taxon>
        <taxon>Clostridiaceae</taxon>
        <taxon>Clostridium</taxon>
    </lineage>
</organism>
<keyword evidence="3" id="KW-0804">Transcription</keyword>
<dbReference type="Proteomes" id="UP000280586">
    <property type="component" value="Chromosome"/>
</dbReference>
<evidence type="ECO:0000313" key="5">
    <source>
        <dbReference type="EMBL" id="AYE33248.1"/>
    </source>
</evidence>
<dbReference type="SMART" id="SM00347">
    <property type="entry name" value="HTH_MARR"/>
    <property type="match status" value="1"/>
</dbReference>
<dbReference type="GO" id="GO:0003677">
    <property type="term" value="F:DNA binding"/>
    <property type="evidence" value="ECO:0007669"/>
    <property type="project" value="UniProtKB-KW"/>
</dbReference>
<gene>
    <name evidence="5" type="ORF">CP523_01605</name>
    <name evidence="6" type="ORF">NH397_09915</name>
</gene>
<dbReference type="GO" id="GO:0003700">
    <property type="term" value="F:DNA-binding transcription factor activity"/>
    <property type="evidence" value="ECO:0007669"/>
    <property type="project" value="InterPro"/>
</dbReference>
<dbReference type="AlphaFoldDB" id="A0A9N7JIV3"/>
<evidence type="ECO:0000313" key="7">
    <source>
        <dbReference type="Proteomes" id="UP000280586"/>
    </source>
</evidence>
<dbReference type="PANTHER" id="PTHR42756">
    <property type="entry name" value="TRANSCRIPTIONAL REGULATOR, MARR"/>
    <property type="match status" value="1"/>
</dbReference>
<keyword evidence="2" id="KW-0238">DNA-binding</keyword>
<sequence>MFRLEECVGFITSTASKELSDEFNRRLLLKGSTRVQWIALYYIGNEKGISQKVLADKINVKESTIVRLIDRMEKEGIVKREKEETDRRVTNIFLTEKGENLKEELLPLGEKFSDDITKGIKQEHIDIFNSVLRKMVLNINMNVDNIT</sequence>
<dbReference type="Gene3D" id="1.10.10.10">
    <property type="entry name" value="Winged helix-like DNA-binding domain superfamily/Winged helix DNA-binding domain"/>
    <property type="match status" value="1"/>
</dbReference>
<dbReference type="OrthoDB" id="2288024at2"/>
<evidence type="ECO:0000256" key="2">
    <source>
        <dbReference type="ARBA" id="ARBA00023125"/>
    </source>
</evidence>
<reference evidence="5 7" key="1">
    <citation type="submission" date="2017-09" db="EMBL/GenBank/DDBJ databases">
        <authorList>
            <person name="Thomas P."/>
            <person name="Seyboldt C."/>
        </authorList>
    </citation>
    <scope>NUCLEOTIDE SEQUENCE [LARGE SCALE GENOMIC DNA]</scope>
    <source>
        <strain evidence="5 7">DSM 7534</strain>
    </source>
</reference>
<accession>A0A9N7JIV3</accession>
<dbReference type="EMBL" id="CP023671">
    <property type="protein sequence ID" value="AYE33248.1"/>
    <property type="molecule type" value="Genomic_DNA"/>
</dbReference>
<dbReference type="InterPro" id="IPR000835">
    <property type="entry name" value="HTH_MarR-typ"/>
</dbReference>
<evidence type="ECO:0000256" key="3">
    <source>
        <dbReference type="ARBA" id="ARBA00023163"/>
    </source>
</evidence>
<dbReference type="InterPro" id="IPR036390">
    <property type="entry name" value="WH_DNA-bd_sf"/>
</dbReference>
<name>A0A9N7JIV3_CLOSE</name>
<dbReference type="Pfam" id="PF01047">
    <property type="entry name" value="MarR"/>
    <property type="match status" value="1"/>
</dbReference>
<evidence type="ECO:0000313" key="6">
    <source>
        <dbReference type="EMBL" id="USR99821.1"/>
    </source>
</evidence>